<dbReference type="PROSITE" id="PS50077">
    <property type="entry name" value="HEAT_REPEAT"/>
    <property type="match status" value="1"/>
</dbReference>
<dbReference type="InterPro" id="IPR014825">
    <property type="entry name" value="DNA_alkylation"/>
</dbReference>
<dbReference type="InterPro" id="IPR016024">
    <property type="entry name" value="ARM-type_fold"/>
</dbReference>
<name>A0ABS5AR17_9PSEU</name>
<dbReference type="EMBL" id="JAGIOO010000001">
    <property type="protein sequence ID" value="MBP2478996.1"/>
    <property type="molecule type" value="Genomic_DNA"/>
</dbReference>
<dbReference type="Gene3D" id="1.25.40.290">
    <property type="entry name" value="ARM repeat domains"/>
    <property type="match status" value="1"/>
</dbReference>
<dbReference type="Pfam" id="PF08713">
    <property type="entry name" value="DNA_alkylation"/>
    <property type="match status" value="1"/>
</dbReference>
<dbReference type="SUPFAM" id="SSF48371">
    <property type="entry name" value="ARM repeat"/>
    <property type="match status" value="1"/>
</dbReference>
<proteinExistence type="predicted"/>
<evidence type="ECO:0000313" key="2">
    <source>
        <dbReference type="Proteomes" id="UP001519363"/>
    </source>
</evidence>
<organism evidence="1 2">
    <name type="scientific">Crossiella equi</name>
    <dbReference type="NCBI Taxonomy" id="130796"/>
    <lineage>
        <taxon>Bacteria</taxon>
        <taxon>Bacillati</taxon>
        <taxon>Actinomycetota</taxon>
        <taxon>Actinomycetes</taxon>
        <taxon>Pseudonocardiales</taxon>
        <taxon>Pseudonocardiaceae</taxon>
        <taxon>Crossiella</taxon>
    </lineage>
</organism>
<protein>
    <submittedName>
        <fullName evidence="1">3-methyladenine DNA glycosylase AlkC</fullName>
    </submittedName>
</protein>
<reference evidence="1 2" key="1">
    <citation type="submission" date="2021-03" db="EMBL/GenBank/DDBJ databases">
        <title>Sequencing the genomes of 1000 actinobacteria strains.</title>
        <authorList>
            <person name="Klenk H.-P."/>
        </authorList>
    </citation>
    <scope>NUCLEOTIDE SEQUENCE [LARGE SCALE GENOMIC DNA]</scope>
    <source>
        <strain evidence="1 2">DSM 44580</strain>
    </source>
</reference>
<comment type="caution">
    <text evidence="1">The sequence shown here is derived from an EMBL/GenBank/DDBJ whole genome shotgun (WGS) entry which is preliminary data.</text>
</comment>
<dbReference type="RefSeq" id="WP_086788060.1">
    <property type="nucleotide sequence ID" value="NZ_JAGIOO010000001.1"/>
</dbReference>
<sequence length="364" mass="39416">MPTADELLGPAVAARLVTVLARVAPGPLPRLRRAARGLAGLALRERSDLLAAAVLADLPGDYASLDALVRAALPDPGLDGWLVWPVTEAVAARALTEAPPAVVPALHLLAELTPRLTAEFAIRPLLSADLDAALPVVLAWTRHPDEHVRRLASEGTRAHLPWARKVKSILDGPRRTVPILDALYRDESEYVRRSVANHLNDLSRANPELVVETAARWLAEPDEHTARLVRHGLRTLVKKGDPGALALLGFGPAPRIEVTGPVLGRTAVVLGEDLPFEVTLANTGDTEESLAIDYVVHHLKANGRRTPKVFKLTTRVLAPGETVTLSRRHPFRRITTRAYHAGEHEIEVQVNGTASGRVAFELHV</sequence>
<keyword evidence="2" id="KW-1185">Reference proteome</keyword>
<gene>
    <name evidence="1" type="ORF">JOF53_007868</name>
</gene>
<dbReference type="InterPro" id="IPR021133">
    <property type="entry name" value="HEAT_type_2"/>
</dbReference>
<dbReference type="Proteomes" id="UP001519363">
    <property type="component" value="Unassembled WGS sequence"/>
</dbReference>
<evidence type="ECO:0000313" key="1">
    <source>
        <dbReference type="EMBL" id="MBP2478996.1"/>
    </source>
</evidence>
<accession>A0ABS5AR17</accession>